<reference evidence="2" key="2">
    <citation type="submission" date="2011-01" db="EMBL/GenBank/DDBJ databases">
        <title>The Non-contiguous Finished genome of Clostridium papyrosolvens.</title>
        <authorList>
            <person name="Lucas S."/>
            <person name="Copeland A."/>
            <person name="Lapidus A."/>
            <person name="Cheng J.-F."/>
            <person name="Goodwin L."/>
            <person name="Pitluck S."/>
            <person name="Misra M."/>
            <person name="Chertkov O."/>
            <person name="Detter J.C."/>
            <person name="Han C."/>
            <person name="Tapia R."/>
            <person name="Land M."/>
            <person name="Hauser L."/>
            <person name="Kyrpides N."/>
            <person name="Ivanova N."/>
            <person name="Pagani I."/>
            <person name="Mouttaki H."/>
            <person name="He Z."/>
            <person name="Zhou J."/>
            <person name="Hemme C.L."/>
            <person name="Woyke T."/>
        </authorList>
    </citation>
    <scope>NUCLEOTIDE SEQUENCE [LARGE SCALE GENOMIC DNA]</scope>
    <source>
        <strain evidence="2">DSM 2782</strain>
    </source>
</reference>
<dbReference type="EMBL" id="ACXX02000001">
    <property type="protein sequence ID" value="EGD49366.1"/>
    <property type="molecule type" value="Genomic_DNA"/>
</dbReference>
<proteinExistence type="predicted"/>
<dbReference type="SUPFAM" id="SSF47336">
    <property type="entry name" value="ACP-like"/>
    <property type="match status" value="1"/>
</dbReference>
<evidence type="ECO:0000259" key="1">
    <source>
        <dbReference type="PROSITE" id="PS50075"/>
    </source>
</evidence>
<dbReference type="Proteomes" id="UP000003860">
    <property type="component" value="Unassembled WGS sequence"/>
</dbReference>
<feature type="domain" description="Carrier" evidence="1">
    <location>
        <begin position="3"/>
        <end position="81"/>
    </location>
</feature>
<dbReference type="Gene3D" id="1.10.1200.10">
    <property type="entry name" value="ACP-like"/>
    <property type="match status" value="1"/>
</dbReference>
<comment type="caution">
    <text evidence="2">The sequence shown here is derived from an EMBL/GenBank/DDBJ whole genome shotgun (WGS) entry which is preliminary data.</text>
</comment>
<dbReference type="Pfam" id="PF00550">
    <property type="entry name" value="PP-binding"/>
    <property type="match status" value="1"/>
</dbReference>
<evidence type="ECO:0000313" key="3">
    <source>
        <dbReference type="Proteomes" id="UP000003860"/>
    </source>
</evidence>
<dbReference type="InterPro" id="IPR036736">
    <property type="entry name" value="ACP-like_sf"/>
</dbReference>
<dbReference type="InterPro" id="IPR009081">
    <property type="entry name" value="PP-bd_ACP"/>
</dbReference>
<dbReference type="AlphaFoldDB" id="F1T7B8"/>
<sequence>MKEQIYNQVCEMLKEVLQKDKYIFNENTVLLGQGGIMDSLTITSFINKIESNFKVDIIEEDLELECLETVGSLTDFLFDSGCSDK</sequence>
<gene>
    <name evidence="2" type="ORF">Cpap_3799</name>
</gene>
<accession>F1T7B8</accession>
<name>F1T7B8_9FIRM</name>
<dbReference type="PROSITE" id="PS50075">
    <property type="entry name" value="CARRIER"/>
    <property type="match status" value="1"/>
</dbReference>
<protein>
    <submittedName>
        <fullName evidence="2">Phosphopantetheine-binding protein</fullName>
    </submittedName>
</protein>
<reference evidence="2" key="1">
    <citation type="submission" date="2009-07" db="EMBL/GenBank/DDBJ databases">
        <authorList>
            <consortium name="US DOE Joint Genome Institute (JGI-PGF)"/>
            <person name="Lucas S."/>
            <person name="Copeland A."/>
            <person name="Lapidus A."/>
            <person name="Glavina del Rio T."/>
            <person name="Tice H."/>
            <person name="Bruce D."/>
            <person name="Goodwin L."/>
            <person name="Pitluck S."/>
            <person name="Larimer F."/>
            <person name="Land M.L."/>
            <person name="Mouttaki H."/>
            <person name="He Z."/>
            <person name="Zhou J."/>
            <person name="Hemme C.L."/>
        </authorList>
    </citation>
    <scope>NUCLEOTIDE SEQUENCE [LARGE SCALE GENOMIC DNA]</scope>
    <source>
        <strain evidence="2">DSM 2782</strain>
    </source>
</reference>
<dbReference type="eggNOG" id="ENOG5034BZ7">
    <property type="taxonomic scope" value="Bacteria"/>
</dbReference>
<keyword evidence="3" id="KW-1185">Reference proteome</keyword>
<dbReference type="STRING" id="588581.Cpap_3799"/>
<dbReference type="RefSeq" id="WP_004616030.1">
    <property type="nucleotide sequence ID" value="NZ_ACXX02000001.1"/>
</dbReference>
<dbReference type="OrthoDB" id="2623888at2"/>
<evidence type="ECO:0000313" key="2">
    <source>
        <dbReference type="EMBL" id="EGD49366.1"/>
    </source>
</evidence>
<organism evidence="2 3">
    <name type="scientific">Ruminiclostridium papyrosolvens DSM 2782</name>
    <dbReference type="NCBI Taxonomy" id="588581"/>
    <lineage>
        <taxon>Bacteria</taxon>
        <taxon>Bacillati</taxon>
        <taxon>Bacillota</taxon>
        <taxon>Clostridia</taxon>
        <taxon>Eubacteriales</taxon>
        <taxon>Oscillospiraceae</taxon>
        <taxon>Ruminiclostridium</taxon>
    </lineage>
</organism>